<evidence type="ECO:0000313" key="2">
    <source>
        <dbReference type="Proteomes" id="UP000549394"/>
    </source>
</evidence>
<reference evidence="1 2" key="1">
    <citation type="submission" date="2020-08" db="EMBL/GenBank/DDBJ databases">
        <authorList>
            <person name="Hejnol A."/>
        </authorList>
    </citation>
    <scope>NUCLEOTIDE SEQUENCE [LARGE SCALE GENOMIC DNA]</scope>
</reference>
<accession>A0A7I8VYI2</accession>
<protein>
    <submittedName>
        <fullName evidence="1">DgyrCDS8180</fullName>
    </submittedName>
</protein>
<proteinExistence type="predicted"/>
<gene>
    <name evidence="1" type="ORF">DGYR_LOCUS7793</name>
</gene>
<dbReference type="SUPFAM" id="SSF52047">
    <property type="entry name" value="RNI-like"/>
    <property type="match status" value="1"/>
</dbReference>
<comment type="caution">
    <text evidence="1">The sequence shown here is derived from an EMBL/GenBank/DDBJ whole genome shotgun (WGS) entry which is preliminary data.</text>
</comment>
<evidence type="ECO:0000313" key="1">
    <source>
        <dbReference type="EMBL" id="CAD5119578.1"/>
    </source>
</evidence>
<name>A0A7I8VYI2_9ANNE</name>
<keyword evidence="2" id="KW-1185">Reference proteome</keyword>
<sequence length="853" mass="100507">MDEKENGFCVEKLERLCLNYIVRFPSILQKQKMADNDFFLTTYTATPILTLLGEIGRLTDENVRFFNRENTCLNAIKLACTEIQEVESYKFLKGHCLEAIQFLGLKNYSQIIFDNYIDITKLKYFSLQWCHIYFEDCSYFSKYDFSNLKVLDVSFTDFTNSHFINLIQSAINLENINLTSTFVTNIEKLEYLKCLKVYIHRRFQQETNFHPLLAVKSLIKLDIGFDSEDYNDKDIEINTLLFGSSWPNLQYLDISGRWIFLRKHPRLHFLDLMRVICTKMTFAVGIKVVTDWNLNQIIDALNYYRNDYMKSMTLMETFSEHYHHVEYDYIQQRLDEYSNYIKSLTLLLDWWNKNIVLLQLHEDEPGYLHILLFDQIKIFNFCPEKLPLNLLSFALNSTFDYLDNEQKSWRMAPYFVSFLTTNNCFIVHHVCFDKFKAFTSILSFISKADDIREKYSAEGYDTDDFMKQTIKLCIYFIEIIITGKPNQIYMNKISISTLRMLKTLEAKIDAKLFDNLFSHLLPVLCSLVSKYNEICGFLFVGNGVDILSSYLMYFLAKNSRVREEFIRKRITSLLSIRTNRHYGEDVQMSAICGLSAIYTNECRLTIDFFVCDFPAGWKRCKGECKECLNDLQRFDIGVLTVSHLLLKKFGKYGAFISALKLIIWVDSSNNQENITKEDEIIIINMIKNLTNLETEVTVIKSLVKWMSEPLHIAVPIMIIISNNIIQGLKDCKTFHKSKCDTNCTCNCCYWVHNQTHYGSLLIQKMKSWYITPPTLLANEFISRDWISYLLCEDVLGIQIFGVRMLYLQSRIHKNEFKKIIYEKNLINLLRVFEPKEFAYVRFIVEELKRYTDC</sequence>
<dbReference type="EMBL" id="CAJFCJ010000010">
    <property type="protein sequence ID" value="CAD5119578.1"/>
    <property type="molecule type" value="Genomic_DNA"/>
</dbReference>
<dbReference type="Gene3D" id="3.80.10.10">
    <property type="entry name" value="Ribonuclease Inhibitor"/>
    <property type="match status" value="1"/>
</dbReference>
<dbReference type="Proteomes" id="UP000549394">
    <property type="component" value="Unassembled WGS sequence"/>
</dbReference>
<dbReference type="InterPro" id="IPR032675">
    <property type="entry name" value="LRR_dom_sf"/>
</dbReference>
<organism evidence="1 2">
    <name type="scientific">Dimorphilus gyrociliatus</name>
    <dbReference type="NCBI Taxonomy" id="2664684"/>
    <lineage>
        <taxon>Eukaryota</taxon>
        <taxon>Metazoa</taxon>
        <taxon>Spiralia</taxon>
        <taxon>Lophotrochozoa</taxon>
        <taxon>Annelida</taxon>
        <taxon>Polychaeta</taxon>
        <taxon>Polychaeta incertae sedis</taxon>
        <taxon>Dinophilidae</taxon>
        <taxon>Dimorphilus</taxon>
    </lineage>
</organism>
<dbReference type="AlphaFoldDB" id="A0A7I8VYI2"/>